<dbReference type="RefSeq" id="WP_038190544.1">
    <property type="nucleotide sequence ID" value="NZ_JRWP01000018.1"/>
</dbReference>
<protein>
    <submittedName>
        <fullName evidence="5">Allophanate hydrolase</fullName>
    </submittedName>
</protein>
<accession>A0A0A5HX06</accession>
<dbReference type="Pfam" id="PF02682">
    <property type="entry name" value="CT_C_D"/>
    <property type="match status" value="1"/>
</dbReference>
<gene>
    <name evidence="5" type="ORF">NM06_09885</name>
</gene>
<proteinExistence type="predicted"/>
<dbReference type="InterPro" id="IPR003833">
    <property type="entry name" value="CT_C_D"/>
</dbReference>
<dbReference type="SUPFAM" id="SSF160467">
    <property type="entry name" value="PH0987 N-terminal domain-like"/>
    <property type="match status" value="1"/>
</dbReference>
<dbReference type="GO" id="GO:0005524">
    <property type="term" value="F:ATP binding"/>
    <property type="evidence" value="ECO:0007669"/>
    <property type="project" value="UniProtKB-KW"/>
</dbReference>
<dbReference type="InterPro" id="IPR010016">
    <property type="entry name" value="PxpB"/>
</dbReference>
<dbReference type="AlphaFoldDB" id="A0A0A5HX06"/>
<sequence>MKIETSVDPVAECSVLVKFEAEPSPELSWVIGEISLYLRNQLGAWVMNVTPSFNTILIDYLPHRISIFEFIPYLEKIVTESLLHLPEKPEPKIIELPVYYHPEVAPDLNAYLSSGLSLEEIISLHSSVEYSVGAIGFTAGFAFLTTVDPKLQRPRREQPRVNVAKGSVAIANNQTAIYPTQSPGGWNIIGNCPIDLYDPQSASILPISIGNSVRFKPISREEFFSLGGKVQQEWT</sequence>
<evidence type="ECO:0000313" key="5">
    <source>
        <dbReference type="EMBL" id="KGY08840.1"/>
    </source>
</evidence>
<dbReference type="GO" id="GO:0016787">
    <property type="term" value="F:hydrolase activity"/>
    <property type="evidence" value="ECO:0007669"/>
    <property type="project" value="UniProtKB-KW"/>
</dbReference>
<dbReference type="PANTHER" id="PTHR34698">
    <property type="entry name" value="5-OXOPROLINASE SUBUNIT B"/>
    <property type="match status" value="1"/>
</dbReference>
<evidence type="ECO:0000313" key="6">
    <source>
        <dbReference type="Proteomes" id="UP000030451"/>
    </source>
</evidence>
<keyword evidence="1" id="KW-0547">Nucleotide-binding</keyword>
<name>A0A0A5HX06_PHOS4</name>
<evidence type="ECO:0000256" key="3">
    <source>
        <dbReference type="ARBA" id="ARBA00022840"/>
    </source>
</evidence>
<dbReference type="Gene3D" id="2.40.100.10">
    <property type="entry name" value="Cyclophilin-like"/>
    <property type="match status" value="1"/>
</dbReference>
<dbReference type="SUPFAM" id="SSF50891">
    <property type="entry name" value="Cyclophilin-like"/>
    <property type="match status" value="1"/>
</dbReference>
<dbReference type="PANTHER" id="PTHR34698:SF2">
    <property type="entry name" value="5-OXOPROLINASE SUBUNIT B"/>
    <property type="match status" value="1"/>
</dbReference>
<organism evidence="5 6">
    <name type="scientific">Photobacterium sp. (strain ATCC 43367)</name>
    <dbReference type="NCBI Taxonomy" id="379097"/>
    <lineage>
        <taxon>Bacteria</taxon>
        <taxon>Pseudomonadati</taxon>
        <taxon>Pseudomonadota</taxon>
        <taxon>Gammaproteobacteria</taxon>
        <taxon>Vibrionales</taxon>
        <taxon>Vibrionaceae</taxon>
        <taxon>Vibrio</taxon>
        <taxon>Vibrio oreintalis group</taxon>
    </lineage>
</organism>
<evidence type="ECO:0000259" key="4">
    <source>
        <dbReference type="SMART" id="SM00796"/>
    </source>
</evidence>
<dbReference type="EMBL" id="JRWP01000018">
    <property type="protein sequence ID" value="KGY08840.1"/>
    <property type="molecule type" value="Genomic_DNA"/>
</dbReference>
<reference evidence="5 6" key="1">
    <citation type="submission" date="2014-10" db="EMBL/GenBank/DDBJ databases">
        <title>Genome sequencing of Vibrio sinaloensis T08.</title>
        <authorList>
            <person name="Chan K.-G."/>
            <person name="Mohamad N.I."/>
        </authorList>
    </citation>
    <scope>NUCLEOTIDE SEQUENCE [LARGE SCALE GENOMIC DNA]</scope>
    <source>
        <strain evidence="5 6">T08</strain>
    </source>
</reference>
<dbReference type="InterPro" id="IPR029000">
    <property type="entry name" value="Cyclophilin-like_dom_sf"/>
</dbReference>
<dbReference type="SMART" id="SM00796">
    <property type="entry name" value="AHS1"/>
    <property type="match status" value="1"/>
</dbReference>
<dbReference type="Gene3D" id="3.30.1360.40">
    <property type="match status" value="1"/>
</dbReference>
<keyword evidence="2 5" id="KW-0378">Hydrolase</keyword>
<dbReference type="OrthoDB" id="9778567at2"/>
<feature type="domain" description="Carboxyltransferase" evidence="4">
    <location>
        <begin position="5"/>
        <end position="205"/>
    </location>
</feature>
<evidence type="ECO:0000256" key="1">
    <source>
        <dbReference type="ARBA" id="ARBA00022741"/>
    </source>
</evidence>
<comment type="caution">
    <text evidence="5">The sequence shown here is derived from an EMBL/GenBank/DDBJ whole genome shotgun (WGS) entry which is preliminary data.</text>
</comment>
<dbReference type="STRING" id="379097.SE23_04420"/>
<keyword evidence="3" id="KW-0067">ATP-binding</keyword>
<dbReference type="Proteomes" id="UP000030451">
    <property type="component" value="Unassembled WGS sequence"/>
</dbReference>
<evidence type="ECO:0000256" key="2">
    <source>
        <dbReference type="ARBA" id="ARBA00022801"/>
    </source>
</evidence>